<keyword evidence="1" id="KW-0472">Membrane</keyword>
<sequence length="154" mass="17637">MGASYPRYLGYVDINAGYKWISDTFEEAEKCSLSEIKLFKTEMLAMPVAKRSGYRELVAQKLCWQNENGLYDKIKAMWIPPKPRCVGDSGGFTSVGITDFLPAILALIYGSSIATGVLIIELIFEHRNFFFSVCCPKYQTIRKRDEREQPKRFI</sequence>
<name>A0A8S9XDA2_APOLU</name>
<organism evidence="2 3">
    <name type="scientific">Apolygus lucorum</name>
    <name type="common">Small green plant bug</name>
    <name type="synonym">Lygocoris lucorum</name>
    <dbReference type="NCBI Taxonomy" id="248454"/>
    <lineage>
        <taxon>Eukaryota</taxon>
        <taxon>Metazoa</taxon>
        <taxon>Ecdysozoa</taxon>
        <taxon>Arthropoda</taxon>
        <taxon>Hexapoda</taxon>
        <taxon>Insecta</taxon>
        <taxon>Pterygota</taxon>
        <taxon>Neoptera</taxon>
        <taxon>Paraneoptera</taxon>
        <taxon>Hemiptera</taxon>
        <taxon>Heteroptera</taxon>
        <taxon>Panheteroptera</taxon>
        <taxon>Cimicomorpha</taxon>
        <taxon>Miridae</taxon>
        <taxon>Mirini</taxon>
        <taxon>Apolygus</taxon>
    </lineage>
</organism>
<feature type="transmembrane region" description="Helical" evidence="1">
    <location>
        <begin position="100"/>
        <end position="124"/>
    </location>
</feature>
<gene>
    <name evidence="2" type="ORF">GE061_018268</name>
</gene>
<reference evidence="2" key="1">
    <citation type="journal article" date="2021" name="Mol. Ecol. Resour.">
        <title>Apolygus lucorum genome provides insights into omnivorousness and mesophyll feeding.</title>
        <authorList>
            <person name="Liu Y."/>
            <person name="Liu H."/>
            <person name="Wang H."/>
            <person name="Huang T."/>
            <person name="Liu B."/>
            <person name="Yang B."/>
            <person name="Yin L."/>
            <person name="Li B."/>
            <person name="Zhang Y."/>
            <person name="Zhang S."/>
            <person name="Jiang F."/>
            <person name="Zhang X."/>
            <person name="Ren Y."/>
            <person name="Wang B."/>
            <person name="Wang S."/>
            <person name="Lu Y."/>
            <person name="Wu K."/>
            <person name="Fan W."/>
            <person name="Wang G."/>
        </authorList>
    </citation>
    <scope>NUCLEOTIDE SEQUENCE</scope>
    <source>
        <strain evidence="2">12Hb</strain>
    </source>
</reference>
<comment type="caution">
    <text evidence="2">The sequence shown here is derived from an EMBL/GenBank/DDBJ whole genome shotgun (WGS) entry which is preliminary data.</text>
</comment>
<keyword evidence="1" id="KW-0812">Transmembrane</keyword>
<dbReference type="OrthoDB" id="9997229at2759"/>
<evidence type="ECO:0000313" key="3">
    <source>
        <dbReference type="Proteomes" id="UP000466442"/>
    </source>
</evidence>
<dbReference type="EMBL" id="WIXP02000008">
    <property type="protein sequence ID" value="KAF6207030.1"/>
    <property type="molecule type" value="Genomic_DNA"/>
</dbReference>
<keyword evidence="1" id="KW-1133">Transmembrane helix</keyword>
<accession>A0A8S9XDA2</accession>
<dbReference type="Proteomes" id="UP000466442">
    <property type="component" value="Unassembled WGS sequence"/>
</dbReference>
<proteinExistence type="predicted"/>
<dbReference type="AlphaFoldDB" id="A0A8S9XDA2"/>
<keyword evidence="3" id="KW-1185">Reference proteome</keyword>
<evidence type="ECO:0000313" key="2">
    <source>
        <dbReference type="EMBL" id="KAF6207030.1"/>
    </source>
</evidence>
<evidence type="ECO:0000256" key="1">
    <source>
        <dbReference type="SAM" id="Phobius"/>
    </source>
</evidence>
<protein>
    <submittedName>
        <fullName evidence="2">Uncharacterized protein</fullName>
    </submittedName>
</protein>